<name>A0A5N6LN71_9ASTR</name>
<dbReference type="Pfam" id="PF00403">
    <property type="entry name" value="HMA"/>
    <property type="match status" value="1"/>
</dbReference>
<keyword evidence="3" id="KW-0479">Metal-binding</keyword>
<keyword evidence="4" id="KW-0636">Prenylation</keyword>
<comment type="caution">
    <text evidence="8">The sequence shown here is derived from an EMBL/GenBank/DDBJ whole genome shotgun (WGS) entry which is preliminary data.</text>
</comment>
<dbReference type="Gene3D" id="3.30.70.100">
    <property type="match status" value="1"/>
</dbReference>
<evidence type="ECO:0000256" key="5">
    <source>
        <dbReference type="ARBA" id="ARBA00024045"/>
    </source>
</evidence>
<dbReference type="GO" id="GO:0009626">
    <property type="term" value="P:plant-type hypersensitive response"/>
    <property type="evidence" value="ECO:0007669"/>
    <property type="project" value="UniProtKB-KW"/>
</dbReference>
<evidence type="ECO:0000259" key="7">
    <source>
        <dbReference type="PROSITE" id="PS50846"/>
    </source>
</evidence>
<evidence type="ECO:0000256" key="6">
    <source>
        <dbReference type="SAM" id="MobiDB-lite"/>
    </source>
</evidence>
<evidence type="ECO:0000256" key="2">
    <source>
        <dbReference type="ARBA" id="ARBA00022481"/>
    </source>
</evidence>
<comment type="similarity">
    <text evidence="5">Belongs to the HIPP family.</text>
</comment>
<gene>
    <name evidence="8" type="ORF">E3N88_40606</name>
</gene>
<protein>
    <recommendedName>
        <fullName evidence="7">HMA domain-containing protein</fullName>
    </recommendedName>
</protein>
<dbReference type="OrthoDB" id="689350at2759"/>
<dbReference type="InterPro" id="IPR044577">
    <property type="entry name" value="HIPP4/7/8/17/18/19"/>
</dbReference>
<dbReference type="SUPFAM" id="SSF55008">
    <property type="entry name" value="HMA, heavy metal-associated domain"/>
    <property type="match status" value="1"/>
</dbReference>
<reference evidence="8 9" key="1">
    <citation type="submission" date="2019-05" db="EMBL/GenBank/DDBJ databases">
        <title>Mikania micrantha, genome provides insights into the molecular mechanism of rapid growth.</title>
        <authorList>
            <person name="Liu B."/>
        </authorList>
    </citation>
    <scope>NUCLEOTIDE SEQUENCE [LARGE SCALE GENOMIC DNA]</scope>
    <source>
        <strain evidence="8">NLD-2019</strain>
        <tissue evidence="8">Leaf</tissue>
    </source>
</reference>
<dbReference type="AlphaFoldDB" id="A0A5N6LN71"/>
<evidence type="ECO:0000256" key="1">
    <source>
        <dbReference type="ARBA" id="ARBA00004170"/>
    </source>
</evidence>
<feature type="compositionally biased region" description="Basic and acidic residues" evidence="6">
    <location>
        <begin position="90"/>
        <end position="103"/>
    </location>
</feature>
<dbReference type="Proteomes" id="UP000326396">
    <property type="component" value="Linkage Group LG9"/>
</dbReference>
<dbReference type="PANTHER" id="PTHR46195">
    <property type="entry name" value="HEAVY METAL-ASSOCIATED ISOPRENYLATED PLANT PROTEIN 7"/>
    <property type="match status" value="1"/>
</dbReference>
<dbReference type="GO" id="GO:0046872">
    <property type="term" value="F:metal ion binding"/>
    <property type="evidence" value="ECO:0007669"/>
    <property type="project" value="UniProtKB-KW"/>
</dbReference>
<feature type="region of interest" description="Disordered" evidence="6">
    <location>
        <begin position="83"/>
        <end position="119"/>
    </location>
</feature>
<dbReference type="InterPro" id="IPR036163">
    <property type="entry name" value="HMA_dom_sf"/>
</dbReference>
<dbReference type="PROSITE" id="PS50846">
    <property type="entry name" value="HMA_2"/>
    <property type="match status" value="1"/>
</dbReference>
<comment type="subcellular location">
    <subcellularLocation>
        <location evidence="1">Membrane</location>
        <topology evidence="1">Peripheral membrane protein</topology>
    </subcellularLocation>
</comment>
<dbReference type="PANTHER" id="PTHR46195:SF7">
    <property type="entry name" value="OS07G0298900 PROTEIN"/>
    <property type="match status" value="1"/>
</dbReference>
<accession>A0A5N6LN71</accession>
<dbReference type="CDD" id="cd00371">
    <property type="entry name" value="HMA"/>
    <property type="match status" value="1"/>
</dbReference>
<evidence type="ECO:0000256" key="4">
    <source>
        <dbReference type="ARBA" id="ARBA00023289"/>
    </source>
</evidence>
<proteinExistence type="inferred from homology"/>
<dbReference type="InterPro" id="IPR006121">
    <property type="entry name" value="HMA_dom"/>
</dbReference>
<dbReference type="GO" id="GO:0016020">
    <property type="term" value="C:membrane"/>
    <property type="evidence" value="ECO:0007669"/>
    <property type="project" value="UniProtKB-SubCell"/>
</dbReference>
<sequence length="148" mass="16472">MNHVVEQLQLALQNQQTQEIVLKVFLDCEGCADKVRKSLKYFKGVEKVVAQCGTDTVIVKGNIANPSELVKRVSEEIGRKVELLTPPPTEELKTSRNMSKEPKQQGPAPKQENKKDKVPVLVISKEREACVQDTKNSIMKTDGNAVIC</sequence>
<keyword evidence="4" id="KW-0449">Lipoprotein</keyword>
<evidence type="ECO:0000313" key="9">
    <source>
        <dbReference type="Proteomes" id="UP000326396"/>
    </source>
</evidence>
<keyword evidence="2" id="KW-0488">Methylation</keyword>
<keyword evidence="9" id="KW-1185">Reference proteome</keyword>
<organism evidence="8 9">
    <name type="scientific">Mikania micrantha</name>
    <name type="common">bitter vine</name>
    <dbReference type="NCBI Taxonomy" id="192012"/>
    <lineage>
        <taxon>Eukaryota</taxon>
        <taxon>Viridiplantae</taxon>
        <taxon>Streptophyta</taxon>
        <taxon>Embryophyta</taxon>
        <taxon>Tracheophyta</taxon>
        <taxon>Spermatophyta</taxon>
        <taxon>Magnoliopsida</taxon>
        <taxon>eudicotyledons</taxon>
        <taxon>Gunneridae</taxon>
        <taxon>Pentapetalae</taxon>
        <taxon>asterids</taxon>
        <taxon>campanulids</taxon>
        <taxon>Asterales</taxon>
        <taxon>Asteraceae</taxon>
        <taxon>Asteroideae</taxon>
        <taxon>Heliantheae alliance</taxon>
        <taxon>Eupatorieae</taxon>
        <taxon>Mikania</taxon>
    </lineage>
</organism>
<evidence type="ECO:0000313" key="8">
    <source>
        <dbReference type="EMBL" id="KAD2393629.1"/>
    </source>
</evidence>
<feature type="domain" description="HMA" evidence="7">
    <location>
        <begin position="17"/>
        <end position="82"/>
    </location>
</feature>
<dbReference type="EMBL" id="SZYD01000019">
    <property type="protein sequence ID" value="KAD2393629.1"/>
    <property type="molecule type" value="Genomic_DNA"/>
</dbReference>
<evidence type="ECO:0000256" key="3">
    <source>
        <dbReference type="ARBA" id="ARBA00022723"/>
    </source>
</evidence>